<dbReference type="GO" id="GO:0005634">
    <property type="term" value="C:nucleus"/>
    <property type="evidence" value="ECO:0007669"/>
    <property type="project" value="TreeGrafter"/>
</dbReference>
<gene>
    <name evidence="5" type="ORF">CONPUDRAFT_167377</name>
</gene>
<protein>
    <recommendedName>
        <fullName evidence="4">RRM domain-containing protein</fullName>
    </recommendedName>
</protein>
<dbReference type="PANTHER" id="PTHR19965:SF35">
    <property type="entry name" value="RNA ANNEALING PROTEIN YRA1"/>
    <property type="match status" value="1"/>
</dbReference>
<dbReference type="AlphaFoldDB" id="A0A5M3MGW9"/>
<dbReference type="RefSeq" id="XP_007771404.1">
    <property type="nucleotide sequence ID" value="XM_007773214.1"/>
</dbReference>
<dbReference type="KEGG" id="cput:CONPUDRAFT_167377"/>
<dbReference type="GO" id="GO:0003729">
    <property type="term" value="F:mRNA binding"/>
    <property type="evidence" value="ECO:0007669"/>
    <property type="project" value="TreeGrafter"/>
</dbReference>
<feature type="region of interest" description="Disordered" evidence="3">
    <location>
        <begin position="191"/>
        <end position="236"/>
    </location>
</feature>
<feature type="compositionally biased region" description="Basic residues" evidence="3">
    <location>
        <begin position="204"/>
        <end position="216"/>
    </location>
</feature>
<comment type="caution">
    <text evidence="5">The sequence shown here is derived from an EMBL/GenBank/DDBJ whole genome shotgun (WGS) entry which is preliminary data.</text>
</comment>
<dbReference type="InterPro" id="IPR035979">
    <property type="entry name" value="RBD_domain_sf"/>
</dbReference>
<dbReference type="SMART" id="SM00360">
    <property type="entry name" value="RRM"/>
    <property type="match status" value="1"/>
</dbReference>
<dbReference type="PROSITE" id="PS50102">
    <property type="entry name" value="RRM"/>
    <property type="match status" value="1"/>
</dbReference>
<dbReference type="InterPro" id="IPR000504">
    <property type="entry name" value="RRM_dom"/>
</dbReference>
<dbReference type="SUPFAM" id="SSF54928">
    <property type="entry name" value="RNA-binding domain, RBD"/>
    <property type="match status" value="1"/>
</dbReference>
<evidence type="ECO:0000256" key="3">
    <source>
        <dbReference type="SAM" id="MobiDB-lite"/>
    </source>
</evidence>
<dbReference type="InterPro" id="IPR012677">
    <property type="entry name" value="Nucleotide-bd_a/b_plait_sf"/>
</dbReference>
<dbReference type="InterPro" id="IPR051229">
    <property type="entry name" value="ALYREF_mRNA_export"/>
</dbReference>
<dbReference type="OMA" id="LMVYNSQ"/>
<evidence type="ECO:0000256" key="1">
    <source>
        <dbReference type="ARBA" id="ARBA00022884"/>
    </source>
</evidence>
<accession>A0A5M3MGW9</accession>
<dbReference type="EMBL" id="JH711582">
    <property type="protein sequence ID" value="EIW78353.1"/>
    <property type="molecule type" value="Genomic_DNA"/>
</dbReference>
<evidence type="ECO:0000259" key="4">
    <source>
        <dbReference type="PROSITE" id="PS50102"/>
    </source>
</evidence>
<dbReference type="Pfam" id="PF00076">
    <property type="entry name" value="RRM_1"/>
    <property type="match status" value="1"/>
</dbReference>
<name>A0A5M3MGW9_CONPW</name>
<dbReference type="PANTHER" id="PTHR19965">
    <property type="entry name" value="RNA AND EXPORT FACTOR BINDING PROTEIN"/>
    <property type="match status" value="1"/>
</dbReference>
<sequence>MNSHPRGPPVRFNSYYSPKKQLLGNHAGQVAPAWRGVPPKAPDLANGTSSLGSKILLSRLPTDVGELEVEELFKKTVGPLREVFMIYNSQGRSKGMAVVAFQRAADAQVARQRYDGKYIDGRRPIKIEIIVDSTSTSIAPATPAAPSAPTLLNRIGGINKPANPSIASRIGAPVGVVPAVNGTLQTKARAVPQVRVGSAASGPRRLRTKKGPKRVKKSVEQLDQDMDEYVAGRSDS</sequence>
<evidence type="ECO:0000256" key="2">
    <source>
        <dbReference type="PROSITE-ProRule" id="PRU00176"/>
    </source>
</evidence>
<evidence type="ECO:0000313" key="6">
    <source>
        <dbReference type="Proteomes" id="UP000053558"/>
    </source>
</evidence>
<feature type="domain" description="RRM" evidence="4">
    <location>
        <begin position="53"/>
        <end position="132"/>
    </location>
</feature>
<dbReference type="OrthoDB" id="346839at2759"/>
<evidence type="ECO:0000313" key="5">
    <source>
        <dbReference type="EMBL" id="EIW78353.1"/>
    </source>
</evidence>
<dbReference type="GeneID" id="19205753"/>
<keyword evidence="6" id="KW-1185">Reference proteome</keyword>
<reference evidence="6" key="1">
    <citation type="journal article" date="2012" name="Science">
        <title>The Paleozoic origin of enzymatic lignin decomposition reconstructed from 31 fungal genomes.</title>
        <authorList>
            <person name="Floudas D."/>
            <person name="Binder M."/>
            <person name="Riley R."/>
            <person name="Barry K."/>
            <person name="Blanchette R.A."/>
            <person name="Henrissat B."/>
            <person name="Martinez A.T."/>
            <person name="Otillar R."/>
            <person name="Spatafora J.W."/>
            <person name="Yadav J.S."/>
            <person name="Aerts A."/>
            <person name="Benoit I."/>
            <person name="Boyd A."/>
            <person name="Carlson A."/>
            <person name="Copeland A."/>
            <person name="Coutinho P.M."/>
            <person name="de Vries R.P."/>
            <person name="Ferreira P."/>
            <person name="Findley K."/>
            <person name="Foster B."/>
            <person name="Gaskell J."/>
            <person name="Glotzer D."/>
            <person name="Gorecki P."/>
            <person name="Heitman J."/>
            <person name="Hesse C."/>
            <person name="Hori C."/>
            <person name="Igarashi K."/>
            <person name="Jurgens J.A."/>
            <person name="Kallen N."/>
            <person name="Kersten P."/>
            <person name="Kohler A."/>
            <person name="Kuees U."/>
            <person name="Kumar T.K.A."/>
            <person name="Kuo A."/>
            <person name="LaButti K."/>
            <person name="Larrondo L.F."/>
            <person name="Lindquist E."/>
            <person name="Ling A."/>
            <person name="Lombard V."/>
            <person name="Lucas S."/>
            <person name="Lundell T."/>
            <person name="Martin R."/>
            <person name="McLaughlin D.J."/>
            <person name="Morgenstern I."/>
            <person name="Morin E."/>
            <person name="Murat C."/>
            <person name="Nagy L.G."/>
            <person name="Nolan M."/>
            <person name="Ohm R.A."/>
            <person name="Patyshakuliyeva A."/>
            <person name="Rokas A."/>
            <person name="Ruiz-Duenas F.J."/>
            <person name="Sabat G."/>
            <person name="Salamov A."/>
            <person name="Samejima M."/>
            <person name="Schmutz J."/>
            <person name="Slot J.C."/>
            <person name="St John F."/>
            <person name="Stenlid J."/>
            <person name="Sun H."/>
            <person name="Sun S."/>
            <person name="Syed K."/>
            <person name="Tsang A."/>
            <person name="Wiebenga A."/>
            <person name="Young D."/>
            <person name="Pisabarro A."/>
            <person name="Eastwood D.C."/>
            <person name="Martin F."/>
            <person name="Cullen D."/>
            <person name="Grigoriev I.V."/>
            <person name="Hibbett D.S."/>
        </authorList>
    </citation>
    <scope>NUCLEOTIDE SEQUENCE [LARGE SCALE GENOMIC DNA]</scope>
    <source>
        <strain evidence="6">RWD-64-598 SS2</strain>
    </source>
</reference>
<organism evidence="5 6">
    <name type="scientific">Coniophora puteana (strain RWD-64-598)</name>
    <name type="common">Brown rot fungus</name>
    <dbReference type="NCBI Taxonomy" id="741705"/>
    <lineage>
        <taxon>Eukaryota</taxon>
        <taxon>Fungi</taxon>
        <taxon>Dikarya</taxon>
        <taxon>Basidiomycota</taxon>
        <taxon>Agaricomycotina</taxon>
        <taxon>Agaricomycetes</taxon>
        <taxon>Agaricomycetidae</taxon>
        <taxon>Boletales</taxon>
        <taxon>Coniophorineae</taxon>
        <taxon>Coniophoraceae</taxon>
        <taxon>Coniophora</taxon>
    </lineage>
</organism>
<dbReference type="Gene3D" id="3.30.70.330">
    <property type="match status" value="1"/>
</dbReference>
<proteinExistence type="predicted"/>
<keyword evidence="1 2" id="KW-0694">RNA-binding</keyword>
<dbReference type="Proteomes" id="UP000053558">
    <property type="component" value="Unassembled WGS sequence"/>
</dbReference>